<sequence length="172" mass="19352">MAIVAKTDVAAIVSEVEERLEGKVQAVQCRVGVLEKEVAELKESPSRNSVLSEWERSTIGMVARATVDQAYNNEDPATVEYPPEGTDWPRREVLSRKSRRVTEYPLMSWDWEATYTAGINSEETRKAKDILQYRLDSVPLSKGVAIANVPPYNENKDAYNSALSAYFVHLKD</sequence>
<protein>
    <submittedName>
        <fullName evidence="1">Uncharacterized protein</fullName>
    </submittedName>
</protein>
<accession>A0ACC2XCA6</accession>
<proteinExistence type="predicted"/>
<comment type="caution">
    <text evidence="1">The sequence shown here is derived from an EMBL/GenBank/DDBJ whole genome shotgun (WGS) entry which is preliminary data.</text>
</comment>
<name>A0ACC2XCA6_9TREE</name>
<dbReference type="EMBL" id="JASBWV010000017">
    <property type="protein sequence ID" value="KAJ9121278.1"/>
    <property type="molecule type" value="Genomic_DNA"/>
</dbReference>
<keyword evidence="2" id="KW-1185">Reference proteome</keyword>
<evidence type="ECO:0000313" key="2">
    <source>
        <dbReference type="Proteomes" id="UP001234202"/>
    </source>
</evidence>
<organism evidence="1 2">
    <name type="scientific">Naganishia onofrii</name>
    <dbReference type="NCBI Taxonomy" id="1851511"/>
    <lineage>
        <taxon>Eukaryota</taxon>
        <taxon>Fungi</taxon>
        <taxon>Dikarya</taxon>
        <taxon>Basidiomycota</taxon>
        <taxon>Agaricomycotina</taxon>
        <taxon>Tremellomycetes</taxon>
        <taxon>Filobasidiales</taxon>
        <taxon>Filobasidiaceae</taxon>
        <taxon>Naganishia</taxon>
    </lineage>
</organism>
<reference evidence="1" key="1">
    <citation type="submission" date="2023-04" db="EMBL/GenBank/DDBJ databases">
        <title>Draft Genome sequencing of Naganishia species isolated from polar environments using Oxford Nanopore Technology.</title>
        <authorList>
            <person name="Leo P."/>
            <person name="Venkateswaran K."/>
        </authorList>
    </citation>
    <scope>NUCLEOTIDE SEQUENCE</scope>
    <source>
        <strain evidence="1">DBVPG 5303</strain>
    </source>
</reference>
<gene>
    <name evidence="1" type="ORF">QFC24_004614</name>
</gene>
<evidence type="ECO:0000313" key="1">
    <source>
        <dbReference type="EMBL" id="KAJ9121278.1"/>
    </source>
</evidence>
<dbReference type="Proteomes" id="UP001234202">
    <property type="component" value="Unassembled WGS sequence"/>
</dbReference>